<organism evidence="1 2">
    <name type="scientific">Escherichia coli</name>
    <dbReference type="NCBI Taxonomy" id="562"/>
    <lineage>
        <taxon>Bacteria</taxon>
        <taxon>Pseudomonadati</taxon>
        <taxon>Pseudomonadota</taxon>
        <taxon>Gammaproteobacteria</taxon>
        <taxon>Enterobacterales</taxon>
        <taxon>Enterobacteriaceae</taxon>
        <taxon>Escherichia</taxon>
    </lineage>
</organism>
<proteinExistence type="predicted"/>
<sequence>MLLEGDLLSVYSRVFADTGENGVMMPVEKSDVRHRSTLEAAARSDLFPRRRTAVAAERAKWRIRYHAARQRLIL</sequence>
<evidence type="ECO:0000313" key="1">
    <source>
        <dbReference type="EMBL" id="STL42492.1"/>
    </source>
</evidence>
<evidence type="ECO:0000313" key="2">
    <source>
        <dbReference type="Proteomes" id="UP000254052"/>
    </source>
</evidence>
<name>A0A377B398_ECOLX</name>
<keyword evidence="1" id="KW-0675">Receptor</keyword>
<dbReference type="AlphaFoldDB" id="A0A377B398"/>
<protein>
    <submittedName>
        <fullName evidence="1">Bacteriophage N4 receptor, outer membrane subunit</fullName>
    </submittedName>
</protein>
<accession>A0A377B398</accession>
<dbReference type="Proteomes" id="UP000254052">
    <property type="component" value="Unassembled WGS sequence"/>
</dbReference>
<reference evidence="1 2" key="1">
    <citation type="submission" date="2018-06" db="EMBL/GenBank/DDBJ databases">
        <authorList>
            <consortium name="Pathogen Informatics"/>
            <person name="Doyle S."/>
        </authorList>
    </citation>
    <scope>NUCLEOTIDE SEQUENCE [LARGE SCALE GENOMIC DNA]</scope>
    <source>
        <strain evidence="1 2">NCTC9962</strain>
    </source>
</reference>
<gene>
    <name evidence="1" type="primary">nfrA_2</name>
    <name evidence="1" type="ORF">NCTC9962_02834</name>
</gene>
<dbReference type="EMBL" id="UGED01000007">
    <property type="protein sequence ID" value="STL42492.1"/>
    <property type="molecule type" value="Genomic_DNA"/>
</dbReference>